<evidence type="ECO:0000313" key="1">
    <source>
        <dbReference type="EMBL" id="MBP2349103.1"/>
    </source>
</evidence>
<sequence length="82" mass="9272">MTIPTLNPRPPRKALRWRALRRLLRILRGPWEVGYNAGWGEAMESAAWTGHDLVDVAQFTAPVWGCSGELRITNELTRRSGS</sequence>
<proteinExistence type="predicted"/>
<dbReference type="Proteomes" id="UP000755585">
    <property type="component" value="Unassembled WGS sequence"/>
</dbReference>
<organism evidence="1 2">
    <name type="scientific">Kribbella aluminosa</name>
    <dbReference type="NCBI Taxonomy" id="416017"/>
    <lineage>
        <taxon>Bacteria</taxon>
        <taxon>Bacillati</taxon>
        <taxon>Actinomycetota</taxon>
        <taxon>Actinomycetes</taxon>
        <taxon>Propionibacteriales</taxon>
        <taxon>Kribbellaceae</taxon>
        <taxon>Kribbella</taxon>
    </lineage>
</organism>
<protein>
    <submittedName>
        <fullName evidence="1">Uncharacterized protein</fullName>
    </submittedName>
</protein>
<accession>A0ABS4UBX2</accession>
<dbReference type="RefSeq" id="WP_209692319.1">
    <property type="nucleotide sequence ID" value="NZ_BAAAVU010000028.1"/>
</dbReference>
<name>A0ABS4UBX2_9ACTN</name>
<reference evidence="1 2" key="1">
    <citation type="submission" date="2021-03" db="EMBL/GenBank/DDBJ databases">
        <title>Sequencing the genomes of 1000 actinobacteria strains.</title>
        <authorList>
            <person name="Klenk H.-P."/>
        </authorList>
    </citation>
    <scope>NUCLEOTIDE SEQUENCE [LARGE SCALE GENOMIC DNA]</scope>
    <source>
        <strain evidence="1 2">DSM 18824</strain>
    </source>
</reference>
<dbReference type="EMBL" id="JAGINT010000001">
    <property type="protein sequence ID" value="MBP2349103.1"/>
    <property type="molecule type" value="Genomic_DNA"/>
</dbReference>
<gene>
    <name evidence="1" type="ORF">JOF29_000186</name>
</gene>
<keyword evidence="2" id="KW-1185">Reference proteome</keyword>
<comment type="caution">
    <text evidence="1">The sequence shown here is derived from an EMBL/GenBank/DDBJ whole genome shotgun (WGS) entry which is preliminary data.</text>
</comment>
<evidence type="ECO:0000313" key="2">
    <source>
        <dbReference type="Proteomes" id="UP000755585"/>
    </source>
</evidence>